<dbReference type="CDD" id="cd01433">
    <property type="entry name" value="Ribosomal_L16_L10e"/>
    <property type="match status" value="1"/>
</dbReference>
<dbReference type="PRINTS" id="PR00060">
    <property type="entry name" value="RIBOSOMALL16"/>
</dbReference>
<dbReference type="GO" id="GO:0003735">
    <property type="term" value="F:structural constituent of ribosome"/>
    <property type="evidence" value="ECO:0007669"/>
    <property type="project" value="InterPro"/>
</dbReference>
<dbReference type="GO" id="GO:1990904">
    <property type="term" value="C:ribonucleoprotein complex"/>
    <property type="evidence" value="ECO:0007669"/>
    <property type="project" value="UniProtKB-KW"/>
</dbReference>
<dbReference type="InterPro" id="IPR047873">
    <property type="entry name" value="Ribosomal_uL16"/>
</dbReference>
<dbReference type="SUPFAM" id="SSF54686">
    <property type="entry name" value="Ribosomal protein L16p/L10e"/>
    <property type="match status" value="1"/>
</dbReference>
<comment type="similarity">
    <text evidence="1 4">Belongs to the universal ribosomal protein uL16 family.</text>
</comment>
<keyword evidence="6" id="KW-1185">Reference proteome</keyword>
<dbReference type="PANTHER" id="PTHR12220">
    <property type="entry name" value="50S/60S RIBOSOMAL PROTEIN L16"/>
    <property type="match status" value="1"/>
</dbReference>
<dbReference type="EMBL" id="BLIY01000027">
    <property type="protein sequence ID" value="GFE55965.1"/>
    <property type="molecule type" value="Genomic_DNA"/>
</dbReference>
<evidence type="ECO:0000256" key="1">
    <source>
        <dbReference type="ARBA" id="ARBA00008931"/>
    </source>
</evidence>
<dbReference type="InterPro" id="IPR000114">
    <property type="entry name" value="Ribosomal_uL16_bact-type"/>
</dbReference>
<dbReference type="Pfam" id="PF00252">
    <property type="entry name" value="Ribosomal_L16"/>
    <property type="match status" value="1"/>
</dbReference>
<keyword evidence="3 4" id="KW-0687">Ribonucleoprotein</keyword>
<comment type="caution">
    <text evidence="5">The sequence shown here is derived from an EMBL/GenBank/DDBJ whole genome shotgun (WGS) entry which is preliminary data.</text>
</comment>
<gene>
    <name evidence="5" type="ORF">BaOVIS_035190</name>
</gene>
<sequence length="142" mass="16521">MANLRHILNKKYPNNHGLKLKKIHRNNKLHYGDWGIIVCEEGILTPNQVETVRCILSKNIKHIGKVWIKILPDKIITRRPKDSRMGSGKGKPHLWVFTSRPGDIIFEATKVSKYVLFKMFSLIKSKFPLRIKIIYKNGVYSN</sequence>
<dbReference type="Proteomes" id="UP001057455">
    <property type="component" value="Unassembled WGS sequence"/>
</dbReference>
<evidence type="ECO:0000256" key="3">
    <source>
        <dbReference type="ARBA" id="ARBA00023274"/>
    </source>
</evidence>
<geneLocation type="apicoplast" evidence="5"/>
<evidence type="ECO:0000313" key="5">
    <source>
        <dbReference type="EMBL" id="GFE55965.1"/>
    </source>
</evidence>
<name>A0A9W5WWC4_BABOV</name>
<reference evidence="5" key="1">
    <citation type="submission" date="2019-12" db="EMBL/GenBank/DDBJ databases">
        <title>Genome sequence of Babesia ovis.</title>
        <authorList>
            <person name="Yamagishi J."/>
            <person name="Sevinc F."/>
            <person name="Xuan X."/>
        </authorList>
    </citation>
    <scope>NUCLEOTIDE SEQUENCE</scope>
    <source>
        <strain evidence="5">Selcuk</strain>
    </source>
</reference>
<dbReference type="InterPro" id="IPR020798">
    <property type="entry name" value="Ribosomal_uL16_CS"/>
</dbReference>
<protein>
    <submittedName>
        <fullName evidence="5">Ribosomal protein L16/L10E</fullName>
    </submittedName>
</protein>
<proteinExistence type="inferred from homology"/>
<evidence type="ECO:0000256" key="4">
    <source>
        <dbReference type="RuleBase" id="RU004413"/>
    </source>
</evidence>
<dbReference type="OrthoDB" id="364211at2759"/>
<keyword evidence="2 4" id="KW-0689">Ribosomal protein</keyword>
<dbReference type="InterPro" id="IPR036920">
    <property type="entry name" value="Ribosomal_uL16_sf"/>
</dbReference>
<dbReference type="PROSITE" id="PS00701">
    <property type="entry name" value="RIBOSOMAL_L16_2"/>
    <property type="match status" value="1"/>
</dbReference>
<dbReference type="NCBIfam" id="TIGR01164">
    <property type="entry name" value="rplP_bact"/>
    <property type="match status" value="1"/>
</dbReference>
<evidence type="ECO:0000313" key="6">
    <source>
        <dbReference type="Proteomes" id="UP001057455"/>
    </source>
</evidence>
<organism evidence="5 6">
    <name type="scientific">Babesia ovis</name>
    <dbReference type="NCBI Taxonomy" id="5869"/>
    <lineage>
        <taxon>Eukaryota</taxon>
        <taxon>Sar</taxon>
        <taxon>Alveolata</taxon>
        <taxon>Apicomplexa</taxon>
        <taxon>Aconoidasida</taxon>
        <taxon>Piroplasmida</taxon>
        <taxon>Babesiidae</taxon>
        <taxon>Babesia</taxon>
    </lineage>
</organism>
<keyword evidence="5" id="KW-0933">Apicoplast</keyword>
<dbReference type="Gene3D" id="3.90.1170.10">
    <property type="entry name" value="Ribosomal protein L10e/L16"/>
    <property type="match status" value="1"/>
</dbReference>
<dbReference type="PANTHER" id="PTHR12220:SF13">
    <property type="entry name" value="LARGE RIBOSOMAL SUBUNIT PROTEIN UL16M"/>
    <property type="match status" value="1"/>
</dbReference>
<keyword evidence="5" id="KW-0934">Plastid</keyword>
<dbReference type="GO" id="GO:0006412">
    <property type="term" value="P:translation"/>
    <property type="evidence" value="ECO:0007669"/>
    <property type="project" value="InterPro"/>
</dbReference>
<evidence type="ECO:0000256" key="2">
    <source>
        <dbReference type="ARBA" id="ARBA00022980"/>
    </source>
</evidence>
<accession>A0A9W5WWC4</accession>
<dbReference type="AlphaFoldDB" id="A0A9W5WWC4"/>
<dbReference type="GO" id="GO:0019843">
    <property type="term" value="F:rRNA binding"/>
    <property type="evidence" value="ECO:0007669"/>
    <property type="project" value="InterPro"/>
</dbReference>
<dbReference type="GO" id="GO:0005840">
    <property type="term" value="C:ribosome"/>
    <property type="evidence" value="ECO:0007669"/>
    <property type="project" value="UniProtKB-KW"/>
</dbReference>
<dbReference type="InterPro" id="IPR016180">
    <property type="entry name" value="Ribosomal_uL16_dom"/>
</dbReference>